<keyword evidence="3" id="KW-1185">Reference proteome</keyword>
<organism evidence="2">
    <name type="scientific">Oryza brachyantha</name>
    <name type="common">malo sina</name>
    <dbReference type="NCBI Taxonomy" id="4533"/>
    <lineage>
        <taxon>Eukaryota</taxon>
        <taxon>Viridiplantae</taxon>
        <taxon>Streptophyta</taxon>
        <taxon>Embryophyta</taxon>
        <taxon>Tracheophyta</taxon>
        <taxon>Spermatophyta</taxon>
        <taxon>Magnoliopsida</taxon>
        <taxon>Liliopsida</taxon>
        <taxon>Poales</taxon>
        <taxon>Poaceae</taxon>
        <taxon>BOP clade</taxon>
        <taxon>Oryzoideae</taxon>
        <taxon>Oryzeae</taxon>
        <taxon>Oryzinae</taxon>
        <taxon>Oryza</taxon>
    </lineage>
</organism>
<evidence type="ECO:0000313" key="3">
    <source>
        <dbReference type="Proteomes" id="UP000006038"/>
    </source>
</evidence>
<name>J3NB93_ORYBR</name>
<evidence type="ECO:0000259" key="1">
    <source>
        <dbReference type="Pfam" id="PF12515"/>
    </source>
</evidence>
<reference evidence="2" key="1">
    <citation type="journal article" date="2013" name="Nat. Commun.">
        <title>Whole-genome sequencing of Oryza brachyantha reveals mechanisms underlying Oryza genome evolution.</title>
        <authorList>
            <person name="Chen J."/>
            <person name="Huang Q."/>
            <person name="Gao D."/>
            <person name="Wang J."/>
            <person name="Lang Y."/>
            <person name="Liu T."/>
            <person name="Li B."/>
            <person name="Bai Z."/>
            <person name="Luis Goicoechea J."/>
            <person name="Liang C."/>
            <person name="Chen C."/>
            <person name="Zhang W."/>
            <person name="Sun S."/>
            <person name="Liao Y."/>
            <person name="Zhang X."/>
            <person name="Yang L."/>
            <person name="Song C."/>
            <person name="Wang M."/>
            <person name="Shi J."/>
            <person name="Liu G."/>
            <person name="Liu J."/>
            <person name="Zhou H."/>
            <person name="Zhou W."/>
            <person name="Yu Q."/>
            <person name="An N."/>
            <person name="Chen Y."/>
            <person name="Cai Q."/>
            <person name="Wang B."/>
            <person name="Liu B."/>
            <person name="Min J."/>
            <person name="Huang Y."/>
            <person name="Wu H."/>
            <person name="Li Z."/>
            <person name="Zhang Y."/>
            <person name="Yin Y."/>
            <person name="Song W."/>
            <person name="Jiang J."/>
            <person name="Jackson S.A."/>
            <person name="Wing R.A."/>
            <person name="Wang J."/>
            <person name="Chen M."/>
        </authorList>
    </citation>
    <scope>NUCLEOTIDE SEQUENCE [LARGE SCALE GENOMIC DNA]</scope>
    <source>
        <strain evidence="2">cv. IRGC 101232</strain>
    </source>
</reference>
<dbReference type="PANTHER" id="PTHR43796:SF2">
    <property type="entry name" value="CARBOXYNORSPERMIDINE SYNTHASE"/>
    <property type="match status" value="1"/>
</dbReference>
<dbReference type="EnsemblPlants" id="OB12G12510.1">
    <property type="protein sequence ID" value="OB12G12510.1"/>
    <property type="gene ID" value="OB12G12510"/>
</dbReference>
<sequence>MEKLDRYLQEHFDLPAKNPSEEAQRRWRKAVGTIVKNRRRRFRWVPDLDRRSLDKAKVRSTQEKIRVALYVQQAALIFSDALFTLNVFERSMGYATAAFVLAVLEGSTQPGVWFPEEPEGIAIESRKVLLERASQGTTNFVMNKAPWMIETDPKEVGLGIYV</sequence>
<dbReference type="Gene3D" id="1.20.5.170">
    <property type="match status" value="1"/>
</dbReference>
<dbReference type="Gramene" id="OB12G12510.1">
    <property type="protein sequence ID" value="OB12G12510.1"/>
    <property type="gene ID" value="OB12G12510"/>
</dbReference>
<dbReference type="FunFam" id="1.20.5.170:FF:000026">
    <property type="entry name" value="Calcium-transporting ATPase"/>
    <property type="match status" value="1"/>
</dbReference>
<dbReference type="STRING" id="4533.J3NB93"/>
<reference evidence="2" key="2">
    <citation type="submission" date="2013-04" db="UniProtKB">
        <authorList>
            <consortium name="EnsemblPlants"/>
        </authorList>
    </citation>
    <scope>IDENTIFICATION</scope>
</reference>
<dbReference type="AlphaFoldDB" id="J3NB93"/>
<dbReference type="PANTHER" id="PTHR43796">
    <property type="entry name" value="CARBOXYNORSPERMIDINE SYNTHASE"/>
    <property type="match status" value="1"/>
</dbReference>
<dbReference type="Proteomes" id="UP000006038">
    <property type="component" value="Chromosome 12"/>
</dbReference>
<protein>
    <recommendedName>
        <fullName evidence="1">Calcium-transporting P-type ATPase N-terminal autoinhibitory domain-containing protein</fullName>
    </recommendedName>
</protein>
<dbReference type="InterPro" id="IPR024750">
    <property type="entry name" value="Ca_ATPase_N_dom"/>
</dbReference>
<evidence type="ECO:0000313" key="2">
    <source>
        <dbReference type="EnsemblPlants" id="OB12G12510.1"/>
    </source>
</evidence>
<feature type="domain" description="Calcium-transporting P-type ATPase N-terminal autoinhibitory" evidence="1">
    <location>
        <begin position="8"/>
        <end position="52"/>
    </location>
</feature>
<proteinExistence type="predicted"/>
<dbReference type="GO" id="GO:0005516">
    <property type="term" value="F:calmodulin binding"/>
    <property type="evidence" value="ECO:0007669"/>
    <property type="project" value="InterPro"/>
</dbReference>
<dbReference type="Pfam" id="PF12515">
    <property type="entry name" value="CaATP_NAI"/>
    <property type="match status" value="1"/>
</dbReference>
<accession>J3NB93</accession>
<dbReference type="eggNOG" id="KOG0204">
    <property type="taxonomic scope" value="Eukaryota"/>
</dbReference>
<dbReference type="HOGENOM" id="CLU_1637985_0_0_1"/>